<dbReference type="SUPFAM" id="SSF52540">
    <property type="entry name" value="P-loop containing nucleoside triphosphate hydrolases"/>
    <property type="match status" value="1"/>
</dbReference>
<dbReference type="InterPro" id="IPR036726">
    <property type="entry name" value="GTP1_OBG_dom_sf"/>
</dbReference>
<proteinExistence type="inferred from homology"/>
<feature type="domain" description="Obg" evidence="6">
    <location>
        <begin position="1"/>
        <end position="176"/>
    </location>
</feature>
<dbReference type="Pfam" id="PF01926">
    <property type="entry name" value="MMR_HSR1"/>
    <property type="match status" value="1"/>
</dbReference>
<evidence type="ECO:0000256" key="2">
    <source>
        <dbReference type="ARBA" id="ARBA00022517"/>
    </source>
</evidence>
<dbReference type="InterPro" id="IPR005225">
    <property type="entry name" value="Small_GTP-bd"/>
</dbReference>
<sequence>MFVLRNISRGFCPENVRFYAKRLAVPLRPKKSKSTVRKEGQYFSDSKQVRVFGGNGGDGGNGGHVIFEASYDVNNFNHVTSILKADEGENGSTKDRHGANAKHTVIRVPVGTIIKNQENKIVGDLDKEKLMFVAARGGSGGKGNKFFATDTEQSPKICEYGAEGEDISYNLELRSMADIGFIGFPNAGKSTLLSAISRAKPKVASYAFTTLKPHLGIIPYDDYEHLTVADLPGLIQDSHKNKGLGIQFLKHAERCSVLLFVLDVSYQNTWDHFDSLLFELENFSKQLSERPKIIAANKIDLPDGEANAKELQRRMEERGIVVIPISAKMGINLQKLLIEMRRFVDDYKNKNDDESED</sequence>
<dbReference type="Pfam" id="PF01018">
    <property type="entry name" value="GTP1_OBG"/>
    <property type="match status" value="1"/>
</dbReference>
<dbReference type="InterPro" id="IPR006169">
    <property type="entry name" value="GTP1_OBG_dom"/>
</dbReference>
<dbReference type="GO" id="GO:0042254">
    <property type="term" value="P:ribosome biogenesis"/>
    <property type="evidence" value="ECO:0007669"/>
    <property type="project" value="UniProtKB-UniRule"/>
</dbReference>
<dbReference type="Gene3D" id="3.40.50.300">
    <property type="entry name" value="P-loop containing nucleotide triphosphate hydrolases"/>
    <property type="match status" value="1"/>
</dbReference>
<feature type="domain" description="OBG-type G" evidence="5">
    <location>
        <begin position="177"/>
        <end position="345"/>
    </location>
</feature>
<dbReference type="Proteomes" id="UP000015102">
    <property type="component" value="Unassembled WGS sequence"/>
</dbReference>
<evidence type="ECO:0000259" key="6">
    <source>
        <dbReference type="PROSITE" id="PS51883"/>
    </source>
</evidence>
<keyword evidence="4" id="KW-0342">GTP-binding</keyword>
<dbReference type="FunFam" id="2.70.210.12:FF:000001">
    <property type="entry name" value="GTPase Obg"/>
    <property type="match status" value="1"/>
</dbReference>
<dbReference type="PIRSF" id="PIRSF002401">
    <property type="entry name" value="GTP_bd_Obg/CgtA"/>
    <property type="match status" value="1"/>
</dbReference>
<dbReference type="NCBIfam" id="TIGR00231">
    <property type="entry name" value="small_GTP"/>
    <property type="match status" value="1"/>
</dbReference>
<dbReference type="CDD" id="cd01898">
    <property type="entry name" value="Obg"/>
    <property type="match status" value="1"/>
</dbReference>
<keyword evidence="3" id="KW-0547">Nucleotide-binding</keyword>
<name>T1H2Y5_MEGSC</name>
<comment type="similarity">
    <text evidence="1">Belongs to the TRAFAC class OBG-HflX-like GTPase superfamily. OBG GTPase family.</text>
</comment>
<organism evidence="7 8">
    <name type="scientific">Megaselia scalaris</name>
    <name type="common">Humpbacked fly</name>
    <name type="synonym">Phora scalaris</name>
    <dbReference type="NCBI Taxonomy" id="36166"/>
    <lineage>
        <taxon>Eukaryota</taxon>
        <taxon>Metazoa</taxon>
        <taxon>Ecdysozoa</taxon>
        <taxon>Arthropoda</taxon>
        <taxon>Hexapoda</taxon>
        <taxon>Insecta</taxon>
        <taxon>Pterygota</taxon>
        <taxon>Neoptera</taxon>
        <taxon>Endopterygota</taxon>
        <taxon>Diptera</taxon>
        <taxon>Brachycera</taxon>
        <taxon>Muscomorpha</taxon>
        <taxon>Platypezoidea</taxon>
        <taxon>Phoridae</taxon>
        <taxon>Megaseliini</taxon>
        <taxon>Megaselia</taxon>
    </lineage>
</organism>
<dbReference type="InterPro" id="IPR014100">
    <property type="entry name" value="GTP-bd_Obg/CgtA"/>
</dbReference>
<dbReference type="InterPro" id="IPR031167">
    <property type="entry name" value="G_OBG"/>
</dbReference>
<dbReference type="GO" id="GO:0000287">
    <property type="term" value="F:magnesium ion binding"/>
    <property type="evidence" value="ECO:0007669"/>
    <property type="project" value="InterPro"/>
</dbReference>
<dbReference type="GO" id="GO:0003924">
    <property type="term" value="F:GTPase activity"/>
    <property type="evidence" value="ECO:0007669"/>
    <property type="project" value="InterPro"/>
</dbReference>
<keyword evidence="8" id="KW-1185">Reference proteome</keyword>
<keyword evidence="2" id="KW-0690">Ribosome biogenesis</keyword>
<dbReference type="PRINTS" id="PR00326">
    <property type="entry name" value="GTP1OBG"/>
</dbReference>
<evidence type="ECO:0000256" key="1">
    <source>
        <dbReference type="ARBA" id="ARBA00007699"/>
    </source>
</evidence>
<dbReference type="Gene3D" id="2.70.210.12">
    <property type="entry name" value="GTP1/OBG domain"/>
    <property type="match status" value="1"/>
</dbReference>
<dbReference type="SUPFAM" id="SSF82051">
    <property type="entry name" value="Obg GTP-binding protein N-terminal domain"/>
    <property type="match status" value="1"/>
</dbReference>
<dbReference type="PROSITE" id="PS51883">
    <property type="entry name" value="OBG"/>
    <property type="match status" value="1"/>
</dbReference>
<accession>T1H2Y5</accession>
<dbReference type="HOGENOM" id="CLU_011747_2_3_1"/>
<protein>
    <recommendedName>
        <fullName evidence="9">OBG-type G domain-containing protein</fullName>
    </recommendedName>
</protein>
<dbReference type="NCBIfam" id="NF008956">
    <property type="entry name" value="PRK12299.1"/>
    <property type="match status" value="1"/>
</dbReference>
<evidence type="ECO:0008006" key="9">
    <source>
        <dbReference type="Google" id="ProtNLM"/>
    </source>
</evidence>
<dbReference type="OMA" id="VVFDWEP"/>
<dbReference type="PANTHER" id="PTHR11702">
    <property type="entry name" value="DEVELOPMENTALLY REGULATED GTP-BINDING PROTEIN-RELATED"/>
    <property type="match status" value="1"/>
</dbReference>
<dbReference type="InterPro" id="IPR045086">
    <property type="entry name" value="OBG_GTPase"/>
</dbReference>
<dbReference type="EMBL" id="CAQQ02374547">
    <property type="status" value="NOT_ANNOTATED_CDS"/>
    <property type="molecule type" value="Genomic_DNA"/>
</dbReference>
<evidence type="ECO:0000313" key="7">
    <source>
        <dbReference type="EnsemblMetazoa" id="MESCA010591-PA"/>
    </source>
</evidence>
<reference evidence="8" key="1">
    <citation type="submission" date="2013-02" db="EMBL/GenBank/DDBJ databases">
        <authorList>
            <person name="Hughes D."/>
        </authorList>
    </citation>
    <scope>NUCLEOTIDE SEQUENCE</scope>
    <source>
        <strain>Durham</strain>
        <strain evidence="8">NC isolate 2 -- Noor lab</strain>
    </source>
</reference>
<dbReference type="InterPro" id="IPR006073">
    <property type="entry name" value="GTP-bd"/>
</dbReference>
<dbReference type="STRING" id="36166.T1H2Y5"/>
<reference evidence="7" key="2">
    <citation type="submission" date="2015-06" db="UniProtKB">
        <authorList>
            <consortium name="EnsemblMetazoa"/>
        </authorList>
    </citation>
    <scope>IDENTIFICATION</scope>
</reference>
<evidence type="ECO:0000259" key="5">
    <source>
        <dbReference type="PROSITE" id="PS51710"/>
    </source>
</evidence>
<evidence type="ECO:0000256" key="3">
    <source>
        <dbReference type="ARBA" id="ARBA00022741"/>
    </source>
</evidence>
<evidence type="ECO:0000313" key="8">
    <source>
        <dbReference type="Proteomes" id="UP000015102"/>
    </source>
</evidence>
<evidence type="ECO:0000256" key="4">
    <source>
        <dbReference type="ARBA" id="ARBA00023134"/>
    </source>
</evidence>
<dbReference type="GO" id="GO:0005739">
    <property type="term" value="C:mitochondrion"/>
    <property type="evidence" value="ECO:0007669"/>
    <property type="project" value="TreeGrafter"/>
</dbReference>
<dbReference type="PANTHER" id="PTHR11702:SF31">
    <property type="entry name" value="MITOCHONDRIAL RIBOSOME-ASSOCIATED GTPASE 2"/>
    <property type="match status" value="1"/>
</dbReference>
<dbReference type="PROSITE" id="PS51710">
    <property type="entry name" value="G_OBG"/>
    <property type="match status" value="1"/>
</dbReference>
<dbReference type="GO" id="GO:0005525">
    <property type="term" value="F:GTP binding"/>
    <property type="evidence" value="ECO:0007669"/>
    <property type="project" value="UniProtKB-KW"/>
</dbReference>
<dbReference type="InterPro" id="IPR027417">
    <property type="entry name" value="P-loop_NTPase"/>
</dbReference>
<dbReference type="EnsemblMetazoa" id="MESCA010591-RA">
    <property type="protein sequence ID" value="MESCA010591-PA"/>
    <property type="gene ID" value="MESCA010591"/>
</dbReference>
<dbReference type="AlphaFoldDB" id="T1H2Y5"/>
<dbReference type="NCBIfam" id="TIGR02729">
    <property type="entry name" value="Obg_CgtA"/>
    <property type="match status" value="1"/>
</dbReference>